<dbReference type="Proteomes" id="UP000242254">
    <property type="component" value="Unassembled WGS sequence"/>
</dbReference>
<evidence type="ECO:0000313" key="2">
    <source>
        <dbReference type="EMBL" id="PHZ10689.1"/>
    </source>
</evidence>
<organism evidence="2 3">
    <name type="scientific">Rhizopus microsporus ATCC 52813</name>
    <dbReference type="NCBI Taxonomy" id="1340429"/>
    <lineage>
        <taxon>Eukaryota</taxon>
        <taxon>Fungi</taxon>
        <taxon>Fungi incertae sedis</taxon>
        <taxon>Mucoromycota</taxon>
        <taxon>Mucoromycotina</taxon>
        <taxon>Mucoromycetes</taxon>
        <taxon>Mucorales</taxon>
        <taxon>Mucorineae</taxon>
        <taxon>Rhizopodaceae</taxon>
        <taxon>Rhizopus</taxon>
    </lineage>
</organism>
<feature type="compositionally biased region" description="Low complexity" evidence="1">
    <location>
        <begin position="1"/>
        <end position="10"/>
    </location>
</feature>
<keyword evidence="3" id="KW-1185">Reference proteome</keyword>
<dbReference type="AlphaFoldDB" id="A0A2G4SPI8"/>
<proteinExistence type="predicted"/>
<evidence type="ECO:0000313" key="3">
    <source>
        <dbReference type="Proteomes" id="UP000242254"/>
    </source>
</evidence>
<reference evidence="2 3" key="1">
    <citation type="journal article" date="2016" name="Proc. Natl. Acad. Sci. U.S.A.">
        <title>Lipid metabolic changes in an early divergent fungus govern the establishment of a mutualistic symbiosis with endobacteria.</title>
        <authorList>
            <person name="Lastovetsky O.A."/>
            <person name="Gaspar M.L."/>
            <person name="Mondo S.J."/>
            <person name="LaButti K.M."/>
            <person name="Sandor L."/>
            <person name="Grigoriev I.V."/>
            <person name="Henry S.A."/>
            <person name="Pawlowska T.E."/>
        </authorList>
    </citation>
    <scope>NUCLEOTIDE SEQUENCE [LARGE SCALE GENOMIC DNA]</scope>
    <source>
        <strain evidence="2 3">ATCC 52813</strain>
    </source>
</reference>
<protein>
    <submittedName>
        <fullName evidence="2">Uncharacterized protein</fullName>
    </submittedName>
</protein>
<accession>A0A2G4SPI8</accession>
<dbReference type="GeneID" id="35442403"/>
<dbReference type="RefSeq" id="XP_023464397.1">
    <property type="nucleotide sequence ID" value="XM_023611413.1"/>
</dbReference>
<evidence type="ECO:0000256" key="1">
    <source>
        <dbReference type="SAM" id="MobiDB-lite"/>
    </source>
</evidence>
<sequence>MKRHSTSSSSERPSKGAKLNECTVAPIQEADYSSTVNQEGASSSSSKPGLLKKAQQKVDKQNVLLKFKTEQKAPKEVKRPSCGLTTRARSTSKLYPNKKAKVPACSPDERVESFEIKASLPNVCNNQQLAQHIKDLADYTTKVLFVGSLFGNFIFIKLLDDGQAIPIIKQSLCTNIFAVMTGNGKRAPNYLKEYFTLFCELTAVDRDSLKSINYSSILSIVGKQDEVLVRNHIHETHERRSIAYFLNMMSDNNSSNCCSEPSWPSSVPCSNYYKDIAESIASMWSKYQLDQCDSDTLYSKLHLFFKWFYFLSQEVQKKCMCIVSSESFHSLVFEQKEV</sequence>
<gene>
    <name evidence="2" type="ORF">RHIMIDRAFT_259638</name>
</gene>
<dbReference type="EMBL" id="KZ303854">
    <property type="protein sequence ID" value="PHZ10689.1"/>
    <property type="molecule type" value="Genomic_DNA"/>
</dbReference>
<feature type="region of interest" description="Disordered" evidence="1">
    <location>
        <begin position="1"/>
        <end position="58"/>
    </location>
</feature>
<feature type="compositionally biased region" description="Polar residues" evidence="1">
    <location>
        <begin position="31"/>
        <end position="41"/>
    </location>
</feature>
<name>A0A2G4SPI8_RHIZD</name>